<sequence length="170" mass="20181">MKNIDRSLRRIQTQNLAITTSNKHGSTNLVGFFGDFDIINATKVEELEVPKTVIVITRNEKDRWCSGVVQELSRLEDNLDELDKDTIYDILDREVNSLGNKSIFTYDRSHLGENPYFPYIIQLLLNYNTYFTDISSLNKKNFWKKICELDDTWPRTNEFFEDWRKYLHDQ</sequence>
<dbReference type="AlphaFoldDB" id="A0A382I2B9"/>
<gene>
    <name evidence="1" type="ORF">METZ01_LOCUS245715</name>
</gene>
<name>A0A382I2B9_9ZZZZ</name>
<feature type="non-terminal residue" evidence="1">
    <location>
        <position position="170"/>
    </location>
</feature>
<dbReference type="EMBL" id="UINC01064316">
    <property type="protein sequence ID" value="SVB92861.1"/>
    <property type="molecule type" value="Genomic_DNA"/>
</dbReference>
<protein>
    <submittedName>
        <fullName evidence="1">Uncharacterized protein</fullName>
    </submittedName>
</protein>
<reference evidence="1" key="1">
    <citation type="submission" date="2018-05" db="EMBL/GenBank/DDBJ databases">
        <authorList>
            <person name="Lanie J.A."/>
            <person name="Ng W.-L."/>
            <person name="Kazmierczak K.M."/>
            <person name="Andrzejewski T.M."/>
            <person name="Davidsen T.M."/>
            <person name="Wayne K.J."/>
            <person name="Tettelin H."/>
            <person name="Glass J.I."/>
            <person name="Rusch D."/>
            <person name="Podicherti R."/>
            <person name="Tsui H.-C.T."/>
            <person name="Winkler M.E."/>
        </authorList>
    </citation>
    <scope>NUCLEOTIDE SEQUENCE</scope>
</reference>
<accession>A0A382I2B9</accession>
<evidence type="ECO:0000313" key="1">
    <source>
        <dbReference type="EMBL" id="SVB92861.1"/>
    </source>
</evidence>
<proteinExistence type="predicted"/>
<organism evidence="1">
    <name type="scientific">marine metagenome</name>
    <dbReference type="NCBI Taxonomy" id="408172"/>
    <lineage>
        <taxon>unclassified sequences</taxon>
        <taxon>metagenomes</taxon>
        <taxon>ecological metagenomes</taxon>
    </lineage>
</organism>